<dbReference type="InterPro" id="IPR018511">
    <property type="entry name" value="Hemolysin-typ_Ca-bd_CS"/>
</dbReference>
<evidence type="ECO:0000256" key="1">
    <source>
        <dbReference type="ARBA" id="ARBA00002822"/>
    </source>
</evidence>
<dbReference type="NCBIfam" id="NF041518">
    <property type="entry name" value="choice_anch_Q"/>
    <property type="match status" value="1"/>
</dbReference>
<dbReference type="PANTHER" id="PTHR38340:SF1">
    <property type="entry name" value="S-LAYER PROTEIN"/>
    <property type="match status" value="1"/>
</dbReference>
<gene>
    <name evidence="11" type="ORF">SAMN04489867_2636</name>
</gene>
<dbReference type="GO" id="GO:0005576">
    <property type="term" value="C:extracellular region"/>
    <property type="evidence" value="ECO:0007669"/>
    <property type="project" value="UniProtKB-SubCell"/>
</dbReference>
<reference evidence="12" key="1">
    <citation type="submission" date="2016-10" db="EMBL/GenBank/DDBJ databases">
        <authorList>
            <person name="Varghese N."/>
            <person name="Submissions S."/>
        </authorList>
    </citation>
    <scope>NUCLEOTIDE SEQUENCE [LARGE SCALE GENOMIC DNA]</scope>
    <source>
        <strain evidence="12">DSM 22329</strain>
    </source>
</reference>
<comment type="subcellular location">
    <subcellularLocation>
        <location evidence="2">Cell envelope</location>
    </subcellularLocation>
    <subcellularLocation>
        <location evidence="3">Cell outer membrane</location>
    </subcellularLocation>
    <subcellularLocation>
        <location evidence="4">Secreted</location>
    </subcellularLocation>
</comment>
<name>A0A1H0T437_9MICO</name>
<dbReference type="InterPro" id="IPR059226">
    <property type="entry name" value="Choice_anch_Q_dom"/>
</dbReference>
<keyword evidence="12" id="KW-1185">Reference proteome</keyword>
<evidence type="ECO:0000313" key="11">
    <source>
        <dbReference type="EMBL" id="SDP48862.1"/>
    </source>
</evidence>
<evidence type="ECO:0000256" key="6">
    <source>
        <dbReference type="ARBA" id="ARBA00022729"/>
    </source>
</evidence>
<dbReference type="Pfam" id="PF13229">
    <property type="entry name" value="Beta_helix"/>
    <property type="match status" value="1"/>
</dbReference>
<evidence type="ECO:0000256" key="5">
    <source>
        <dbReference type="ARBA" id="ARBA00022525"/>
    </source>
</evidence>
<protein>
    <submittedName>
        <fullName evidence="11">Polymorphic outer membrane protein repeat-containing protein</fullName>
    </submittedName>
</protein>
<dbReference type="PRINTS" id="PR00313">
    <property type="entry name" value="CABNDNGRPT"/>
</dbReference>
<keyword evidence="5" id="KW-0964">Secreted</keyword>
<accession>A0A1H0T437</accession>
<dbReference type="EMBL" id="LT629711">
    <property type="protein sequence ID" value="SDP48862.1"/>
    <property type="molecule type" value="Genomic_DNA"/>
</dbReference>
<comment type="function">
    <text evidence="1">Converts beta-D-mannuronic acid (M) to alpha-L-guluronic acid (G), producing a polymer with gel-forming capacity, required for the formation of the cyst coat.</text>
</comment>
<feature type="domain" description="Right handed beta helix" evidence="10">
    <location>
        <begin position="188"/>
        <end position="325"/>
    </location>
</feature>
<dbReference type="SUPFAM" id="SSF51126">
    <property type="entry name" value="Pectin lyase-like"/>
    <property type="match status" value="2"/>
</dbReference>
<dbReference type="Gene3D" id="2.160.20.10">
    <property type="entry name" value="Single-stranded right-handed beta-helix, Pectin lyase-like"/>
    <property type="match status" value="1"/>
</dbReference>
<dbReference type="AlphaFoldDB" id="A0A1H0T437"/>
<evidence type="ECO:0000256" key="9">
    <source>
        <dbReference type="SAM" id="SignalP"/>
    </source>
</evidence>
<dbReference type="PANTHER" id="PTHR38340">
    <property type="entry name" value="S-LAYER PROTEIN"/>
    <property type="match status" value="1"/>
</dbReference>
<evidence type="ECO:0000256" key="2">
    <source>
        <dbReference type="ARBA" id="ARBA00004196"/>
    </source>
</evidence>
<dbReference type="GO" id="GO:0005509">
    <property type="term" value="F:calcium ion binding"/>
    <property type="evidence" value="ECO:0007669"/>
    <property type="project" value="InterPro"/>
</dbReference>
<keyword evidence="7" id="KW-0472">Membrane</keyword>
<evidence type="ECO:0000256" key="4">
    <source>
        <dbReference type="ARBA" id="ARBA00004613"/>
    </source>
</evidence>
<dbReference type="InterPro" id="IPR039448">
    <property type="entry name" value="Beta_helix"/>
</dbReference>
<dbReference type="GO" id="GO:0009279">
    <property type="term" value="C:cell outer membrane"/>
    <property type="evidence" value="ECO:0007669"/>
    <property type="project" value="UniProtKB-SubCell"/>
</dbReference>
<evidence type="ECO:0000259" key="10">
    <source>
        <dbReference type="Pfam" id="PF13229"/>
    </source>
</evidence>
<evidence type="ECO:0000256" key="7">
    <source>
        <dbReference type="ARBA" id="ARBA00023136"/>
    </source>
</evidence>
<keyword evidence="6 9" id="KW-0732">Signal</keyword>
<dbReference type="InterPro" id="IPR011050">
    <property type="entry name" value="Pectin_lyase_fold/virulence"/>
</dbReference>
<dbReference type="NCBIfam" id="TIGR01376">
    <property type="entry name" value="POMP_repeat"/>
    <property type="match status" value="1"/>
</dbReference>
<dbReference type="PROSITE" id="PS00330">
    <property type="entry name" value="HEMOLYSIN_CALCIUM"/>
    <property type="match status" value="4"/>
</dbReference>
<dbReference type="STRING" id="443156.SAMN04489867_2636"/>
<dbReference type="InterPro" id="IPR001343">
    <property type="entry name" value="Hemolysn_Ca-bd"/>
</dbReference>
<dbReference type="Pfam" id="PF00353">
    <property type="entry name" value="HemolysinCabind"/>
    <property type="match status" value="1"/>
</dbReference>
<organism evidence="11 12">
    <name type="scientific">Pedococcus dokdonensis</name>
    <dbReference type="NCBI Taxonomy" id="443156"/>
    <lineage>
        <taxon>Bacteria</taxon>
        <taxon>Bacillati</taxon>
        <taxon>Actinomycetota</taxon>
        <taxon>Actinomycetes</taxon>
        <taxon>Micrococcales</taxon>
        <taxon>Intrasporangiaceae</taxon>
        <taxon>Pedococcus</taxon>
    </lineage>
</organism>
<dbReference type="SMART" id="SM00710">
    <property type="entry name" value="PbH1"/>
    <property type="match status" value="8"/>
</dbReference>
<dbReference type="RefSeq" id="WP_172829405.1">
    <property type="nucleotide sequence ID" value="NZ_LT629711.1"/>
</dbReference>
<proteinExistence type="predicted"/>
<evidence type="ECO:0000256" key="8">
    <source>
        <dbReference type="ARBA" id="ARBA00023237"/>
    </source>
</evidence>
<dbReference type="Proteomes" id="UP000199077">
    <property type="component" value="Chromosome I"/>
</dbReference>
<dbReference type="Gene3D" id="2.150.10.10">
    <property type="entry name" value="Serralysin-like metalloprotease, C-terminal"/>
    <property type="match status" value="1"/>
</dbReference>
<feature type="chain" id="PRO_5009251666" evidence="9">
    <location>
        <begin position="35"/>
        <end position="638"/>
    </location>
</feature>
<feature type="signal peptide" evidence="9">
    <location>
        <begin position="1"/>
        <end position="34"/>
    </location>
</feature>
<dbReference type="InterPro" id="IPR006626">
    <property type="entry name" value="PbH1"/>
</dbReference>
<dbReference type="InterPro" id="IPR050557">
    <property type="entry name" value="RTX_toxin/Mannuronan_C5-epim"/>
</dbReference>
<sequence length="638" mass="61691">MLPPSSLKRTSSVCALTLGLATAGIVVTSSPAAAATATVTTTADTVNGADGFLSLREAVDQANAAAEPTVIELAASSTYSLTRCGGDEDDNTDGDLDYTTLQPLTIHGHGSTIDQTCAGERSLDELDINGLLTVDGLTVTGGDTTDGAAIRFNGDVDLADVTVSGNDAGTGSVLNSGQVMGGGPHIGLVDSTVGPNTGTGIRVSLGGISLTGSTITQNTGRGVGATDGAMSIADSTISQNGQGGASTTGQGDGLLTFTGSHSVDNGGPGLSCSACGDLVITDSTITGNAPAGATLGGGISWSVDQDAPTDARTATITNSTISGNTRTGPGAGMVVLITELTNDPPPAQVLVHGSTFSGNTATGATGRGGGIYATTGEVRSDNSTFSGNTAAVTGGAIYTSTGDTFLRHTTVAGNSAPTGANLGTGEDLDSFGSIVASPTGGGTDCAIAGTTISSGYNVGGDTSCAFVGGPGDQTNVGDPQLGALAANGGSTQTRLPAGTSPAAGAVPAAACTILTVDQRGVTRPQGTNCEAGAVEVAEPVALVCTRTGTTGPDLLIGWHKDDVLCGLGGNDILVGGPGNDHLIGGDGADLLLGGPGADHLEGGKGNDLLIGGTGVDVLEGGPGTDLCVAGDSGPPKAC</sequence>
<dbReference type="InterPro" id="IPR011049">
    <property type="entry name" value="Serralysin-like_metalloprot_C"/>
</dbReference>
<evidence type="ECO:0000313" key="12">
    <source>
        <dbReference type="Proteomes" id="UP000199077"/>
    </source>
</evidence>
<dbReference type="InterPro" id="IPR003368">
    <property type="entry name" value="POMP_repeat"/>
</dbReference>
<keyword evidence="8" id="KW-0998">Cell outer membrane</keyword>
<dbReference type="InterPro" id="IPR012334">
    <property type="entry name" value="Pectin_lyas_fold"/>
</dbReference>
<evidence type="ECO:0000256" key="3">
    <source>
        <dbReference type="ARBA" id="ARBA00004442"/>
    </source>
</evidence>